<protein>
    <submittedName>
        <fullName evidence="1">Uncharacterized protein</fullName>
    </submittedName>
</protein>
<accession>A0ABW4PGD7</accession>
<dbReference type="EMBL" id="JBHUFU010000003">
    <property type="protein sequence ID" value="MFD1829298.1"/>
    <property type="molecule type" value="Genomic_DNA"/>
</dbReference>
<dbReference type="Proteomes" id="UP001597365">
    <property type="component" value="Unassembled WGS sequence"/>
</dbReference>
<evidence type="ECO:0000313" key="1">
    <source>
        <dbReference type="EMBL" id="MFD1829298.1"/>
    </source>
</evidence>
<gene>
    <name evidence="1" type="ORF">ACFSJS_06435</name>
</gene>
<reference evidence="2" key="1">
    <citation type="journal article" date="2019" name="Int. J. Syst. Evol. Microbiol.">
        <title>The Global Catalogue of Microorganisms (GCM) 10K type strain sequencing project: providing services to taxonomists for standard genome sequencing and annotation.</title>
        <authorList>
            <consortium name="The Broad Institute Genomics Platform"/>
            <consortium name="The Broad Institute Genome Sequencing Center for Infectious Disease"/>
            <person name="Wu L."/>
            <person name="Ma J."/>
        </authorList>
    </citation>
    <scope>NUCLEOTIDE SEQUENCE [LARGE SCALE GENOMIC DNA]</scope>
    <source>
        <strain evidence="2">CGMCC 4.7455</strain>
    </source>
</reference>
<keyword evidence="2" id="KW-1185">Reference proteome</keyword>
<proteinExistence type="predicted"/>
<evidence type="ECO:0000313" key="2">
    <source>
        <dbReference type="Proteomes" id="UP001597365"/>
    </source>
</evidence>
<organism evidence="1 2">
    <name type="scientific">Streptomyces desertarenae</name>
    <dbReference type="NCBI Taxonomy" id="2666184"/>
    <lineage>
        <taxon>Bacteria</taxon>
        <taxon>Bacillati</taxon>
        <taxon>Actinomycetota</taxon>
        <taxon>Actinomycetes</taxon>
        <taxon>Kitasatosporales</taxon>
        <taxon>Streptomycetaceae</taxon>
        <taxon>Streptomyces</taxon>
    </lineage>
</organism>
<comment type="caution">
    <text evidence="1">The sequence shown here is derived from an EMBL/GenBank/DDBJ whole genome shotgun (WGS) entry which is preliminary data.</text>
</comment>
<sequence>MWKRLRAHFTREEKRSSSWAGERLITRLSVDGRTRLLHRDVPAFVAEAVEAGSALLATEFSALTAVTPPYCRLAEVLGRGSEVTSECVVHCLRCFIRHDLTALALYTYLRGNRRWRKPPITECRQCGCPEAVMIYDSGLQERNGKPHKVRRVFDTGQRIEHIHILHSAAAAPSPDMIYATAEYISQGADISDCRITTRQTPSDYDHDRMCDLALAIVCHEEAEGLLSQDALLRTTTRVVRIPGYGPVVAAVVIGPD</sequence>
<name>A0ABW4PGD7_9ACTN</name>
<dbReference type="RefSeq" id="WP_380897702.1">
    <property type="nucleotide sequence ID" value="NZ_JBHUFU010000003.1"/>
</dbReference>